<protein>
    <recommendedName>
        <fullName evidence="3">AsmA-like C-terminal domain-containing protein</fullName>
    </recommendedName>
</protein>
<dbReference type="AlphaFoldDB" id="A0A7K1TA84"/>
<dbReference type="Proteomes" id="UP000441336">
    <property type="component" value="Unassembled WGS sequence"/>
</dbReference>
<dbReference type="InterPro" id="IPR052894">
    <property type="entry name" value="AsmA-related"/>
</dbReference>
<dbReference type="RefSeq" id="WP_157561857.1">
    <property type="nucleotide sequence ID" value="NZ_WQKZ01000001.1"/>
</dbReference>
<comment type="caution">
    <text evidence="1">The sequence shown here is derived from an EMBL/GenBank/DDBJ whole genome shotgun (WGS) entry which is preliminary data.</text>
</comment>
<dbReference type="GO" id="GO:0005886">
    <property type="term" value="C:plasma membrane"/>
    <property type="evidence" value="ECO:0007669"/>
    <property type="project" value="TreeGrafter"/>
</dbReference>
<evidence type="ECO:0000313" key="1">
    <source>
        <dbReference type="EMBL" id="MVN75091.1"/>
    </source>
</evidence>
<keyword evidence="2" id="KW-1185">Reference proteome</keyword>
<sequence length="1105" mass="123118">MKSFSLWRVLGVGFFLLLLALGLAGWLLSSRYGQRYARQLVREQLTRNSELVLAPFDVDFSLWQDFPHLTASLNHLTLTDTTHRRAVPVMRVGRADMRLELRELLHGRVQVTRLTLHDVAIGQRVDSLGHSWGLRGKQRPAQAKAPKINLALDSIIIHNFGIFTRNDYIHSALKGRVFQARLSAVIKGGVLQVQGRLQGRLDQLRNRSGNLLTNEPVQMWLHYRYDFAQRQGKFSNTSATLNGDTIHISGTHTADMASGAGPPRGTVLDLRFAGSQPLLEVLHAVLPPSVRPLLTGAASTSKAQITYLMSGLSGPLVRPHIVLHFGLQGANIKWPDSARRIDHWDLQGTYDNGPAHLPQTMSVRLNQCRIYSPVGQLDVAFLLRDFRRPFIDGHLRGRTQLPQLVALLSPGRWHAHQGTADLDVHLHGLLPAMGPRRRGDFRKNMSVRGVATLHDAAFELAGRHSDLRQLNVRIGMNDSLWHLSNASGMLGGMKFQATATTTYLLDYLTGQHPTTTIRGDFTVDELDLGSMRQMLRPGQAVLLANTRRVRRQPRTLAARQRIATTLGSHLIPPGMLLDVALRCGRLALATDTLRDLAVRVRHDGERMQLTGIKGKLWDGVVTGEAQWPTDSANRVAPVSYAVDFHFDTLSYKHLLSRLSHPPRRSAKTPRSPAIRELLLAANGKLSYEINTMLLPNGESLRDMHMRFDKEGSTLRLPYLHFIAPQGGVGTGSAIAVLSGLHLVAADATLDLRYPTLDVPELLRMLASVAPPPADSAAAAARQVARTARRTRRTARLGPQSSLITDGRFSALLHVEADQVHYGAVHGRDFRLVSRLQEGEALLDDCTVNTFDGRVTLRGRLITNAGRQHHPLQVQALLEDIKLPELFGTATDMQLNVLSRDNIQGTLRCAAALRTDLDAKFLPDLEQTNGYVRANIRDLELVNVEALEDAFKLLKKRTGHLFFEPVSSEFVLSRGQLLIPSLRLNSNLTELEVSGRYDLDGRANLFIGMNPVHAFLGNNDKRITRIQAGETVSRRDPKLTYVNLSRELPHTKYHVKLFQKKEQHDAQVALRRQTRQIILTQRLDTTLRLLPRTPLTAPPPRLITAP</sequence>
<organism evidence="1 2">
    <name type="scientific">Hymenobacter ginkgonis</name>
    <dbReference type="NCBI Taxonomy" id="2682976"/>
    <lineage>
        <taxon>Bacteria</taxon>
        <taxon>Pseudomonadati</taxon>
        <taxon>Bacteroidota</taxon>
        <taxon>Cytophagia</taxon>
        <taxon>Cytophagales</taxon>
        <taxon>Hymenobacteraceae</taxon>
        <taxon>Hymenobacter</taxon>
    </lineage>
</organism>
<dbReference type="PANTHER" id="PTHR30441:SF4">
    <property type="entry name" value="PROTEIN ASMA"/>
    <property type="match status" value="1"/>
</dbReference>
<evidence type="ECO:0000313" key="2">
    <source>
        <dbReference type="Proteomes" id="UP000441336"/>
    </source>
</evidence>
<dbReference type="EMBL" id="WQKZ01000001">
    <property type="protein sequence ID" value="MVN75091.1"/>
    <property type="molecule type" value="Genomic_DNA"/>
</dbReference>
<gene>
    <name evidence="1" type="ORF">GO988_02000</name>
</gene>
<proteinExistence type="predicted"/>
<dbReference type="PANTHER" id="PTHR30441">
    <property type="entry name" value="DUF748 DOMAIN-CONTAINING PROTEIN"/>
    <property type="match status" value="1"/>
</dbReference>
<evidence type="ECO:0008006" key="3">
    <source>
        <dbReference type="Google" id="ProtNLM"/>
    </source>
</evidence>
<name>A0A7K1TA84_9BACT</name>
<reference evidence="1 2" key="1">
    <citation type="submission" date="2019-12" db="EMBL/GenBank/DDBJ databases">
        <title>Hymenobacter sp. HMF4947 Genome sequencing and assembly.</title>
        <authorList>
            <person name="Kang H."/>
            <person name="Cha I."/>
            <person name="Kim H."/>
            <person name="Joh K."/>
        </authorList>
    </citation>
    <scope>NUCLEOTIDE SEQUENCE [LARGE SCALE GENOMIC DNA]</scope>
    <source>
        <strain evidence="1 2">HMF4947</strain>
    </source>
</reference>
<accession>A0A7K1TA84</accession>
<dbReference type="GO" id="GO:0090313">
    <property type="term" value="P:regulation of protein targeting to membrane"/>
    <property type="evidence" value="ECO:0007669"/>
    <property type="project" value="TreeGrafter"/>
</dbReference>